<dbReference type="EMBL" id="CAFBLU010000012">
    <property type="protein sequence ID" value="CAB4874440.1"/>
    <property type="molecule type" value="Genomic_DNA"/>
</dbReference>
<reference evidence="1" key="1">
    <citation type="submission" date="2020-05" db="EMBL/GenBank/DDBJ databases">
        <authorList>
            <person name="Chiriac C."/>
            <person name="Salcher M."/>
            <person name="Ghai R."/>
            <person name="Kavagutti S V."/>
        </authorList>
    </citation>
    <scope>NUCLEOTIDE SEQUENCE</scope>
</reference>
<gene>
    <name evidence="1" type="ORF">UFOPK3444_00928</name>
</gene>
<proteinExistence type="predicted"/>
<evidence type="ECO:0000313" key="1">
    <source>
        <dbReference type="EMBL" id="CAB4874440.1"/>
    </source>
</evidence>
<name>A0A6J7DZX8_9ZZZZ</name>
<sequence>MLYEVSRSIYRSIASEILPDRYGDLDGTNHLRVLKACEENLERMMHDREYFAKPAKTLFCEIRSFFPLGSQRRVWESVDSHMTVAADYISRLPKTGYDLQGNPIQCRATTRRGTACQRVPLAHNGYCPSHQHLAATEHQLSNAA</sequence>
<organism evidence="1">
    <name type="scientific">freshwater metagenome</name>
    <dbReference type="NCBI Taxonomy" id="449393"/>
    <lineage>
        <taxon>unclassified sequences</taxon>
        <taxon>metagenomes</taxon>
        <taxon>ecological metagenomes</taxon>
    </lineage>
</organism>
<accession>A0A6J7DZX8</accession>
<protein>
    <submittedName>
        <fullName evidence="1">Unannotated protein</fullName>
    </submittedName>
</protein>
<dbReference type="AlphaFoldDB" id="A0A6J7DZX8"/>